<dbReference type="EMBL" id="CP000449">
    <property type="protein sequence ID" value="ABI66127.1"/>
    <property type="molecule type" value="Genomic_DNA"/>
</dbReference>
<accession>Q0ANL0</accession>
<evidence type="ECO:0000256" key="7">
    <source>
        <dbReference type="SAM" id="SignalP"/>
    </source>
</evidence>
<protein>
    <submittedName>
        <fullName evidence="9">Cytochrome c, class I</fullName>
    </submittedName>
</protein>
<reference evidence="9 10" key="1">
    <citation type="submission" date="2006-08" db="EMBL/GenBank/DDBJ databases">
        <title>Complete sequence of Maricaulis maris MCS10.</title>
        <authorList>
            <consortium name="US DOE Joint Genome Institute"/>
            <person name="Copeland A."/>
            <person name="Lucas S."/>
            <person name="Lapidus A."/>
            <person name="Barry K."/>
            <person name="Detter J.C."/>
            <person name="Glavina del Rio T."/>
            <person name="Hammon N."/>
            <person name="Israni S."/>
            <person name="Dalin E."/>
            <person name="Tice H."/>
            <person name="Pitluck S."/>
            <person name="Saunders E."/>
            <person name="Brettin T."/>
            <person name="Bruce D."/>
            <person name="Han C."/>
            <person name="Tapia R."/>
            <person name="Gilna P."/>
            <person name="Schmutz J."/>
            <person name="Larimer F."/>
            <person name="Land M."/>
            <person name="Hauser L."/>
            <person name="Kyrpides N."/>
            <person name="Mikhailova N."/>
            <person name="Viollier P."/>
            <person name="Stephens C."/>
            <person name="Richardson P."/>
        </authorList>
    </citation>
    <scope>NUCLEOTIDE SEQUENCE [LARGE SCALE GENOMIC DNA]</scope>
    <source>
        <strain evidence="9 10">MCS10</strain>
    </source>
</reference>
<feature type="chain" id="PRO_5004168229" evidence="7">
    <location>
        <begin position="27"/>
        <end position="166"/>
    </location>
</feature>
<dbReference type="PROSITE" id="PS51007">
    <property type="entry name" value="CYTC"/>
    <property type="match status" value="1"/>
</dbReference>
<sequence length="166" mass="17528" precursor="true">MTPARLALLPLFALVACGNDPAPATAANSSDTAATLVAADDAVMGAIVQTVILDSLGEAYASADLANGARQFRRCQSCHTLDAGGRHTVGPNLHRIIGRPAAIADRFSFSSQLEDAGLTWDLETLDAWIANPRALVPGNRMSFVGLRNPEDRRDLIAYIAVESAVE</sequence>
<dbReference type="Pfam" id="PF00034">
    <property type="entry name" value="Cytochrom_C"/>
    <property type="match status" value="1"/>
</dbReference>
<evidence type="ECO:0000256" key="2">
    <source>
        <dbReference type="ARBA" id="ARBA00022617"/>
    </source>
</evidence>
<dbReference type="Proteomes" id="UP000001964">
    <property type="component" value="Chromosome"/>
</dbReference>
<keyword evidence="1" id="KW-0813">Transport</keyword>
<keyword evidence="3 6" id="KW-0479">Metal-binding</keyword>
<dbReference type="KEGG" id="mmr:Mmar10_1835"/>
<dbReference type="InterPro" id="IPR002327">
    <property type="entry name" value="Cyt_c_1A/1B"/>
</dbReference>
<feature type="domain" description="Cytochrome c" evidence="8">
    <location>
        <begin position="63"/>
        <end position="163"/>
    </location>
</feature>
<dbReference type="GO" id="GO:0020037">
    <property type="term" value="F:heme binding"/>
    <property type="evidence" value="ECO:0007669"/>
    <property type="project" value="InterPro"/>
</dbReference>
<dbReference type="SUPFAM" id="SSF46626">
    <property type="entry name" value="Cytochrome c"/>
    <property type="match status" value="1"/>
</dbReference>
<keyword evidence="4" id="KW-0249">Electron transport</keyword>
<keyword evidence="2 6" id="KW-0349">Heme</keyword>
<keyword evidence="5 6" id="KW-0408">Iron</keyword>
<dbReference type="GO" id="GO:0046872">
    <property type="term" value="F:metal ion binding"/>
    <property type="evidence" value="ECO:0007669"/>
    <property type="project" value="UniProtKB-KW"/>
</dbReference>
<dbReference type="PRINTS" id="PR00604">
    <property type="entry name" value="CYTCHRMECIAB"/>
</dbReference>
<gene>
    <name evidence="9" type="ordered locus">Mmar10_1835</name>
</gene>
<evidence type="ECO:0000313" key="9">
    <source>
        <dbReference type="EMBL" id="ABI66127.1"/>
    </source>
</evidence>
<evidence type="ECO:0000256" key="1">
    <source>
        <dbReference type="ARBA" id="ARBA00022448"/>
    </source>
</evidence>
<dbReference type="eggNOG" id="COG3474">
    <property type="taxonomic scope" value="Bacteria"/>
</dbReference>
<dbReference type="InterPro" id="IPR009056">
    <property type="entry name" value="Cyt_c-like_dom"/>
</dbReference>
<evidence type="ECO:0000259" key="8">
    <source>
        <dbReference type="PROSITE" id="PS51007"/>
    </source>
</evidence>
<keyword evidence="7" id="KW-0732">Signal</keyword>
<dbReference type="InterPro" id="IPR036909">
    <property type="entry name" value="Cyt_c-like_dom_sf"/>
</dbReference>
<feature type="signal peptide" evidence="7">
    <location>
        <begin position="1"/>
        <end position="26"/>
    </location>
</feature>
<evidence type="ECO:0000256" key="5">
    <source>
        <dbReference type="ARBA" id="ARBA00023004"/>
    </source>
</evidence>
<name>Q0ANL0_MARMM</name>
<keyword evidence="10" id="KW-1185">Reference proteome</keyword>
<dbReference type="AlphaFoldDB" id="Q0ANL0"/>
<dbReference type="STRING" id="394221.Mmar10_1835"/>
<dbReference type="PROSITE" id="PS51257">
    <property type="entry name" value="PROKAR_LIPOPROTEIN"/>
    <property type="match status" value="1"/>
</dbReference>
<organism evidence="9 10">
    <name type="scientific">Maricaulis maris (strain MCS10)</name>
    <name type="common">Caulobacter maris</name>
    <dbReference type="NCBI Taxonomy" id="394221"/>
    <lineage>
        <taxon>Bacteria</taxon>
        <taxon>Pseudomonadati</taxon>
        <taxon>Pseudomonadota</taxon>
        <taxon>Alphaproteobacteria</taxon>
        <taxon>Maricaulales</taxon>
        <taxon>Maricaulaceae</taxon>
        <taxon>Maricaulis</taxon>
    </lineage>
</organism>
<dbReference type="PANTHER" id="PTHR11961">
    <property type="entry name" value="CYTOCHROME C"/>
    <property type="match status" value="1"/>
</dbReference>
<proteinExistence type="predicted"/>
<evidence type="ECO:0000256" key="6">
    <source>
        <dbReference type="PROSITE-ProRule" id="PRU00433"/>
    </source>
</evidence>
<evidence type="ECO:0000313" key="10">
    <source>
        <dbReference type="Proteomes" id="UP000001964"/>
    </source>
</evidence>
<evidence type="ECO:0000256" key="4">
    <source>
        <dbReference type="ARBA" id="ARBA00022982"/>
    </source>
</evidence>
<evidence type="ECO:0000256" key="3">
    <source>
        <dbReference type="ARBA" id="ARBA00022723"/>
    </source>
</evidence>
<dbReference type="Gene3D" id="1.10.760.10">
    <property type="entry name" value="Cytochrome c-like domain"/>
    <property type="match status" value="1"/>
</dbReference>
<dbReference type="GO" id="GO:0009055">
    <property type="term" value="F:electron transfer activity"/>
    <property type="evidence" value="ECO:0007669"/>
    <property type="project" value="InterPro"/>
</dbReference>
<dbReference type="HOGENOM" id="CLU_060944_4_1_5"/>